<evidence type="ECO:0000313" key="1">
    <source>
        <dbReference type="EMBL" id="MXP74588.1"/>
    </source>
</evidence>
<comment type="caution">
    <text evidence="1">The sequence shown here is derived from an EMBL/GenBank/DDBJ whole genome shotgun (WGS) entry which is preliminary data.</text>
</comment>
<keyword evidence="2" id="KW-1185">Reference proteome</keyword>
<dbReference type="AlphaFoldDB" id="A0A7X3MDW9"/>
<reference evidence="1 2" key="1">
    <citation type="submission" date="2019-12" db="EMBL/GenBank/DDBJ databases">
        <title>Sporaefaciens musculi gen. nov., sp. nov., a novel bacterium isolated from the caecum of an obese mouse.</title>
        <authorList>
            <person name="Rasmussen T.S."/>
            <person name="Streidl T."/>
            <person name="Hitch T.C.A."/>
            <person name="Wortmann E."/>
            <person name="Deptula P."/>
            <person name="Hansen M."/>
            <person name="Nielsen D.S."/>
            <person name="Clavel T."/>
            <person name="Vogensen F.K."/>
        </authorList>
    </citation>
    <scope>NUCLEOTIDE SEQUENCE [LARGE SCALE GENOMIC DNA]</scope>
    <source>
        <strain evidence="1 2">WCA-9-b2</strain>
    </source>
</reference>
<protein>
    <recommendedName>
        <fullName evidence="3">Restriction endonuclease type IV Mrr domain-containing protein</fullName>
    </recommendedName>
</protein>
<sequence length="153" mass="17772">MEKTARTFSKLLEEELRDIILSNLNTHYQGTASGETFNKIGKTDIYIPFDNKAAYVAECKIWHGSKKFVEAIDQLCSYTTWRETKTSLIIFNKENKDFESLLDSIDQALNASDRCKNIIRLEHNQWQGIFSKESDSKDTLTINVMVYDLYIKQ</sequence>
<dbReference type="Proteomes" id="UP000460412">
    <property type="component" value="Unassembled WGS sequence"/>
</dbReference>
<evidence type="ECO:0000313" key="2">
    <source>
        <dbReference type="Proteomes" id="UP000460412"/>
    </source>
</evidence>
<gene>
    <name evidence="1" type="ORF">GN277_04100</name>
</gene>
<accession>A0A7X3MDW9</accession>
<dbReference type="RefSeq" id="WP_159749921.1">
    <property type="nucleotide sequence ID" value="NZ_WUQX01000001.1"/>
</dbReference>
<name>A0A7X3MDW9_9FIRM</name>
<organism evidence="1 2">
    <name type="scientific">Sporofaciens musculi</name>
    <dbReference type="NCBI Taxonomy" id="2681861"/>
    <lineage>
        <taxon>Bacteria</taxon>
        <taxon>Bacillati</taxon>
        <taxon>Bacillota</taxon>
        <taxon>Clostridia</taxon>
        <taxon>Lachnospirales</taxon>
        <taxon>Lachnospiraceae</taxon>
        <taxon>Sporofaciens</taxon>
    </lineage>
</organism>
<proteinExistence type="predicted"/>
<evidence type="ECO:0008006" key="3">
    <source>
        <dbReference type="Google" id="ProtNLM"/>
    </source>
</evidence>
<dbReference type="EMBL" id="WUQX01000001">
    <property type="protein sequence ID" value="MXP74588.1"/>
    <property type="molecule type" value="Genomic_DNA"/>
</dbReference>